<organism evidence="11 12">
    <name type="scientific">Faecalicatena faecalis</name>
    <dbReference type="NCBI Taxonomy" id="2726362"/>
    <lineage>
        <taxon>Bacteria</taxon>
        <taxon>Bacillati</taxon>
        <taxon>Bacillota</taxon>
        <taxon>Clostridia</taxon>
        <taxon>Lachnospirales</taxon>
        <taxon>Lachnospiraceae</taxon>
        <taxon>Faecalicatena</taxon>
    </lineage>
</organism>
<dbReference type="PANTHER" id="PTHR42917">
    <property type="entry name" value="2,4-DIENOYL-COA REDUCTASE"/>
    <property type="match status" value="1"/>
</dbReference>
<gene>
    <name evidence="11" type="ORF">HGO97_020420</name>
</gene>
<dbReference type="InterPro" id="IPR051793">
    <property type="entry name" value="NADH:flavin_oxidoreductase"/>
</dbReference>
<keyword evidence="5" id="KW-0479">Metal-binding</keyword>
<feature type="domain" description="NADH:flavin oxidoreductase/NADH oxidase N-terminal" evidence="9">
    <location>
        <begin position="8"/>
        <end position="359"/>
    </location>
</feature>
<name>A0ABS6DAC6_9FIRM</name>
<dbReference type="InterPro" id="IPR023753">
    <property type="entry name" value="FAD/NAD-binding_dom"/>
</dbReference>
<keyword evidence="8" id="KW-0411">Iron-sulfur</keyword>
<keyword evidence="12" id="KW-1185">Reference proteome</keyword>
<dbReference type="Pfam" id="PF07992">
    <property type="entry name" value="Pyr_redox_2"/>
    <property type="match status" value="1"/>
</dbReference>
<dbReference type="EMBL" id="JABACJ020000029">
    <property type="protein sequence ID" value="MBU3878170.1"/>
    <property type="molecule type" value="Genomic_DNA"/>
</dbReference>
<evidence type="ECO:0000256" key="8">
    <source>
        <dbReference type="ARBA" id="ARBA00023014"/>
    </source>
</evidence>
<keyword evidence="3" id="KW-0285">Flavoprotein</keyword>
<evidence type="ECO:0000256" key="2">
    <source>
        <dbReference type="ARBA" id="ARBA00001966"/>
    </source>
</evidence>
<keyword evidence="6" id="KW-0560">Oxidoreductase</keyword>
<evidence type="ECO:0000256" key="5">
    <source>
        <dbReference type="ARBA" id="ARBA00022723"/>
    </source>
</evidence>
<evidence type="ECO:0000256" key="3">
    <source>
        <dbReference type="ARBA" id="ARBA00022630"/>
    </source>
</evidence>
<feature type="domain" description="FAD/NAD(P)-binding" evidence="10">
    <location>
        <begin position="404"/>
        <end position="628"/>
    </location>
</feature>
<evidence type="ECO:0000256" key="4">
    <source>
        <dbReference type="ARBA" id="ARBA00022643"/>
    </source>
</evidence>
<comment type="caution">
    <text evidence="11">The sequence shown here is derived from an EMBL/GenBank/DDBJ whole genome shotgun (WGS) entry which is preliminary data.</text>
</comment>
<accession>A0ABS6DAC6</accession>
<dbReference type="Proteomes" id="UP000723714">
    <property type="component" value="Unassembled WGS sequence"/>
</dbReference>
<evidence type="ECO:0000313" key="12">
    <source>
        <dbReference type="Proteomes" id="UP000723714"/>
    </source>
</evidence>
<evidence type="ECO:0000259" key="9">
    <source>
        <dbReference type="Pfam" id="PF00724"/>
    </source>
</evidence>
<reference evidence="11 12" key="1">
    <citation type="submission" date="2021-06" db="EMBL/GenBank/DDBJ databases">
        <title>Faecalicatena sp. nov. isolated from porcine feces.</title>
        <authorList>
            <person name="Oh B.S."/>
            <person name="Lee J.H."/>
        </authorList>
    </citation>
    <scope>NUCLEOTIDE SEQUENCE [LARGE SCALE GENOMIC DNA]</scope>
    <source>
        <strain evidence="11 12">AGMB00832</strain>
    </source>
</reference>
<comment type="cofactor">
    <cofactor evidence="1">
        <name>FMN</name>
        <dbReference type="ChEBI" id="CHEBI:58210"/>
    </cofactor>
</comment>
<dbReference type="RefSeq" id="WP_216244786.1">
    <property type="nucleotide sequence ID" value="NZ_JABACJ020000029.1"/>
</dbReference>
<keyword evidence="4" id="KW-0288">FMN</keyword>
<evidence type="ECO:0000256" key="7">
    <source>
        <dbReference type="ARBA" id="ARBA00023004"/>
    </source>
</evidence>
<evidence type="ECO:0000259" key="10">
    <source>
        <dbReference type="Pfam" id="PF07992"/>
    </source>
</evidence>
<dbReference type="PANTHER" id="PTHR42917:SF2">
    <property type="entry name" value="2,4-DIENOYL-COA REDUCTASE [(2E)-ENOYL-COA-PRODUCING]"/>
    <property type="match status" value="1"/>
</dbReference>
<protein>
    <submittedName>
        <fullName evidence="11">FAD-dependent oxidoreductase</fullName>
    </submittedName>
</protein>
<evidence type="ECO:0000256" key="6">
    <source>
        <dbReference type="ARBA" id="ARBA00023002"/>
    </source>
</evidence>
<comment type="cofactor">
    <cofactor evidence="2">
        <name>[4Fe-4S] cluster</name>
        <dbReference type="ChEBI" id="CHEBI:49883"/>
    </cofactor>
</comment>
<proteinExistence type="predicted"/>
<dbReference type="InterPro" id="IPR001155">
    <property type="entry name" value="OxRdtase_FMN_N"/>
</dbReference>
<sequence>MNKKYAPLFEPTSIGKLRLKNKMAMAPMGPIGYADPNFAFTQRLQDYYVERAKGGIGLIITGLCDVAPEIEGIPQPGMPSPTVNPMAFVHNANQMNERVHAYGCKILLQLTAGTGRSTMPGNAKNYIAPSAQVNRFDVRIQHREMTKEEIAIMTKKFVQSAVIAQRAGFDGVEIHAVHEGYLLDQFAIALFNQRTDEYGGSLENRLRFATDIVKGIKKACGTDFPVSLRYSLKSCMKAIRQGALPGEEYIEAGRDVEEGIEAAKLLAAAGYDALNVDAGTYDSWFWNHPPMYFEEEGMYRPIGEILKKEVDVPIILAGRMENPDIAVEALGKSCDIVEYGRQLLSDPYYPEKLRTGRLDEIRPCLGCHEGCLGHITKGPISCAVNPACGREEIYALPPANGEKHILVIGGGVAGCEVARACAERGYKVTLCEKTGELGGNLIPGGVPSFKKYDGMLVKWYQKQLELLKVEVKYHTAVSKEDVKGYHADAVVVATGSKPIHLTQEALKTAVPADDILLGKVVPGEKIAVIGGGLVGCETALWLAQQGKKVEIIEMLPEVVGGIHGIPFMNYSMLMALLEKHQVAIHTSTTVTKIEAGKVLTKSGNYVSEIEADTVISAVGYRSDNQLYQDLIDIPVPLYNVGDSNQVHNIMYAIWDAYEIARNI</sequence>
<evidence type="ECO:0000256" key="1">
    <source>
        <dbReference type="ARBA" id="ARBA00001917"/>
    </source>
</evidence>
<dbReference type="Pfam" id="PF00724">
    <property type="entry name" value="Oxidored_FMN"/>
    <property type="match status" value="1"/>
</dbReference>
<evidence type="ECO:0000313" key="11">
    <source>
        <dbReference type="EMBL" id="MBU3878170.1"/>
    </source>
</evidence>
<keyword evidence="7" id="KW-0408">Iron</keyword>